<dbReference type="Pfam" id="PF00589">
    <property type="entry name" value="Phage_integrase"/>
    <property type="match status" value="1"/>
</dbReference>
<dbReference type="PANTHER" id="PTHR30349:SF64">
    <property type="entry name" value="PROPHAGE INTEGRASE INTD-RELATED"/>
    <property type="match status" value="1"/>
</dbReference>
<dbReference type="Gene3D" id="1.10.443.10">
    <property type="entry name" value="Intergrase catalytic core"/>
    <property type="match status" value="1"/>
</dbReference>
<dbReference type="Pfam" id="PF17293">
    <property type="entry name" value="Arm-DNA-bind_5"/>
    <property type="match status" value="1"/>
</dbReference>
<organism evidence="5 6">
    <name type="scientific">Dyadobacter psychrotolerans</name>
    <dbReference type="NCBI Taxonomy" id="2541721"/>
    <lineage>
        <taxon>Bacteria</taxon>
        <taxon>Pseudomonadati</taxon>
        <taxon>Bacteroidota</taxon>
        <taxon>Cytophagia</taxon>
        <taxon>Cytophagales</taxon>
        <taxon>Spirosomataceae</taxon>
        <taxon>Dyadobacter</taxon>
    </lineage>
</organism>
<dbReference type="AlphaFoldDB" id="A0A4R5DPJ1"/>
<comment type="caution">
    <text evidence="5">The sequence shown here is derived from an EMBL/GenBank/DDBJ whole genome shotgun (WGS) entry which is preliminary data.</text>
</comment>
<reference evidence="5 6" key="1">
    <citation type="submission" date="2019-03" db="EMBL/GenBank/DDBJ databases">
        <title>Dyadobacter AR-3-6 sp. nov., isolated from arctic soil.</title>
        <authorList>
            <person name="Chaudhary D.K."/>
        </authorList>
    </citation>
    <scope>NUCLEOTIDE SEQUENCE [LARGE SCALE GENOMIC DNA]</scope>
    <source>
        <strain evidence="5 6">AR-3-6</strain>
    </source>
</reference>
<dbReference type="Gene3D" id="1.10.150.130">
    <property type="match status" value="1"/>
</dbReference>
<name>A0A4R5DPJ1_9BACT</name>
<proteinExistence type="inferred from homology"/>
<dbReference type="EMBL" id="SMFL01000003">
    <property type="protein sequence ID" value="TDE16169.1"/>
    <property type="molecule type" value="Genomic_DNA"/>
</dbReference>
<dbReference type="GO" id="GO:0006310">
    <property type="term" value="P:DNA recombination"/>
    <property type="evidence" value="ECO:0007669"/>
    <property type="project" value="UniProtKB-KW"/>
</dbReference>
<keyword evidence="6" id="KW-1185">Reference proteome</keyword>
<feature type="domain" description="Tyr recombinase" evidence="4">
    <location>
        <begin position="220"/>
        <end position="397"/>
    </location>
</feature>
<dbReference type="PANTHER" id="PTHR30349">
    <property type="entry name" value="PHAGE INTEGRASE-RELATED"/>
    <property type="match status" value="1"/>
</dbReference>
<evidence type="ECO:0000256" key="2">
    <source>
        <dbReference type="ARBA" id="ARBA00023125"/>
    </source>
</evidence>
<keyword evidence="3" id="KW-0233">DNA recombination</keyword>
<sequence>MLAKNFTLLFYLKKRSNYVSGKLPVYMRISVNGSRSEMSMGRDCEPEKWNNISCRRTGTKSDTKEFNAYLDTVQSKVYQVYRSLLETGAELNVENVRNVLIGVSVRPKMTLEIFEEHNQKLNQLIGKGFAKSTLTKYKTCYDHTSEFIRCKYEKNDLDIQKLNYEFISEFEFWLKSQKSCGHNTVMKYLTNFKKIVMICVKNGWLTQDPFASYRMSRQVVKRSALTEAELSKVNGKDFENERLNQVRDIFVFSCFTGLAYIDVYNLSRQQIIEGINGEMWLVVNRQKTDSESRVPLLPIALEILEKYEDHPQCIASGRLLPVLSNQKLNSYLKEIADVCRFDKTLTFHLARHTFATTVTLTNGVPIESVSKMLGHSSIKTTQIYAKIVDRKISEDMSILRKKFV</sequence>
<dbReference type="RefSeq" id="WP_131957702.1">
    <property type="nucleotide sequence ID" value="NZ_SMFL01000003.1"/>
</dbReference>
<protein>
    <submittedName>
        <fullName evidence="5">Site-specific integrase</fullName>
    </submittedName>
</protein>
<dbReference type="InterPro" id="IPR002104">
    <property type="entry name" value="Integrase_catalytic"/>
</dbReference>
<dbReference type="GO" id="GO:0003677">
    <property type="term" value="F:DNA binding"/>
    <property type="evidence" value="ECO:0007669"/>
    <property type="project" value="UniProtKB-KW"/>
</dbReference>
<gene>
    <name evidence="5" type="ORF">E0F88_07905</name>
</gene>
<dbReference type="InterPro" id="IPR025269">
    <property type="entry name" value="SAM-like_dom"/>
</dbReference>
<dbReference type="InterPro" id="IPR050090">
    <property type="entry name" value="Tyrosine_recombinase_XerCD"/>
</dbReference>
<evidence type="ECO:0000256" key="1">
    <source>
        <dbReference type="ARBA" id="ARBA00008857"/>
    </source>
</evidence>
<dbReference type="InterPro" id="IPR013762">
    <property type="entry name" value="Integrase-like_cat_sf"/>
</dbReference>
<evidence type="ECO:0000256" key="3">
    <source>
        <dbReference type="ARBA" id="ARBA00023172"/>
    </source>
</evidence>
<comment type="similarity">
    <text evidence="1">Belongs to the 'phage' integrase family.</text>
</comment>
<keyword evidence="2" id="KW-0238">DNA-binding</keyword>
<dbReference type="SUPFAM" id="SSF56349">
    <property type="entry name" value="DNA breaking-rejoining enzymes"/>
    <property type="match status" value="1"/>
</dbReference>
<dbReference type="GO" id="GO:0015074">
    <property type="term" value="P:DNA integration"/>
    <property type="evidence" value="ECO:0007669"/>
    <property type="project" value="InterPro"/>
</dbReference>
<evidence type="ECO:0000313" key="5">
    <source>
        <dbReference type="EMBL" id="TDE16169.1"/>
    </source>
</evidence>
<dbReference type="InterPro" id="IPR011010">
    <property type="entry name" value="DNA_brk_join_enz"/>
</dbReference>
<dbReference type="InterPro" id="IPR010998">
    <property type="entry name" value="Integrase_recombinase_N"/>
</dbReference>
<dbReference type="OrthoDB" id="1098628at2"/>
<dbReference type="PROSITE" id="PS51898">
    <property type="entry name" value="TYR_RECOMBINASE"/>
    <property type="match status" value="1"/>
</dbReference>
<dbReference type="CDD" id="cd01185">
    <property type="entry name" value="INTN1_C_like"/>
    <property type="match status" value="1"/>
</dbReference>
<dbReference type="Pfam" id="PF13102">
    <property type="entry name" value="Phage_int_SAM_5"/>
    <property type="match status" value="1"/>
</dbReference>
<evidence type="ECO:0000259" key="4">
    <source>
        <dbReference type="PROSITE" id="PS51898"/>
    </source>
</evidence>
<evidence type="ECO:0000313" key="6">
    <source>
        <dbReference type="Proteomes" id="UP000294850"/>
    </source>
</evidence>
<dbReference type="InterPro" id="IPR035386">
    <property type="entry name" value="Arm-DNA-bind_5"/>
</dbReference>
<accession>A0A4R5DPJ1</accession>
<dbReference type="Proteomes" id="UP000294850">
    <property type="component" value="Unassembled WGS sequence"/>
</dbReference>